<feature type="compositionally biased region" description="Basic residues" evidence="1">
    <location>
        <begin position="68"/>
        <end position="80"/>
    </location>
</feature>
<keyword evidence="3" id="KW-1185">Reference proteome</keyword>
<accession>A0A7M5XAM3</accession>
<reference evidence="2" key="1">
    <citation type="submission" date="2021-01" db="UniProtKB">
        <authorList>
            <consortium name="EnsemblMetazoa"/>
        </authorList>
    </citation>
    <scope>IDENTIFICATION</scope>
</reference>
<feature type="compositionally biased region" description="Polar residues" evidence="1">
    <location>
        <begin position="39"/>
        <end position="59"/>
    </location>
</feature>
<evidence type="ECO:0000313" key="3">
    <source>
        <dbReference type="Proteomes" id="UP000594262"/>
    </source>
</evidence>
<evidence type="ECO:0000256" key="1">
    <source>
        <dbReference type="SAM" id="MobiDB-lite"/>
    </source>
</evidence>
<dbReference type="EnsemblMetazoa" id="CLYHEMT020449.1">
    <property type="protein sequence ID" value="CLYHEMP020449.1"/>
    <property type="gene ID" value="CLYHEMG020449"/>
</dbReference>
<dbReference type="Proteomes" id="UP000594262">
    <property type="component" value="Unplaced"/>
</dbReference>
<proteinExistence type="predicted"/>
<evidence type="ECO:0000313" key="2">
    <source>
        <dbReference type="EnsemblMetazoa" id="CLYHEMP020449.1"/>
    </source>
</evidence>
<feature type="region of interest" description="Disordered" evidence="1">
    <location>
        <begin position="39"/>
        <end position="105"/>
    </location>
</feature>
<protein>
    <submittedName>
        <fullName evidence="2">Uncharacterized protein</fullName>
    </submittedName>
</protein>
<organism evidence="2 3">
    <name type="scientific">Clytia hemisphaerica</name>
    <dbReference type="NCBI Taxonomy" id="252671"/>
    <lineage>
        <taxon>Eukaryota</taxon>
        <taxon>Metazoa</taxon>
        <taxon>Cnidaria</taxon>
        <taxon>Hydrozoa</taxon>
        <taxon>Hydroidolina</taxon>
        <taxon>Leptothecata</taxon>
        <taxon>Obeliida</taxon>
        <taxon>Clytiidae</taxon>
        <taxon>Clytia</taxon>
    </lineage>
</organism>
<name>A0A7M5XAM3_9CNID</name>
<dbReference type="AlphaFoldDB" id="A0A7M5XAM3"/>
<sequence>MRKVFKVVRNAICGEKLAVLNDLMTVMVESEDRCLSNLSQTNPNLQKHRLPNTTATADNQLDRPITTHTKHHQTQTRRQRVTSPSAPPQEDVINSGVITSLFDVD</sequence>